<dbReference type="AlphaFoldDB" id="A0A4Q9MUA3"/>
<name>A0A4Q9MUA3_9APHY</name>
<protein>
    <submittedName>
        <fullName evidence="1">Uncharacterized protein</fullName>
    </submittedName>
</protein>
<accession>A0A4Q9MUA3</accession>
<evidence type="ECO:0000313" key="1">
    <source>
        <dbReference type="EMBL" id="TBU29971.1"/>
    </source>
</evidence>
<proteinExistence type="predicted"/>
<reference evidence="1" key="1">
    <citation type="submission" date="2019-01" db="EMBL/GenBank/DDBJ databases">
        <title>Draft genome sequences of three monokaryotic isolates of the white-rot basidiomycete fungus Dichomitus squalens.</title>
        <authorList>
            <consortium name="DOE Joint Genome Institute"/>
            <person name="Lopez S.C."/>
            <person name="Andreopoulos B."/>
            <person name="Pangilinan J."/>
            <person name="Lipzen A."/>
            <person name="Riley R."/>
            <person name="Ahrendt S."/>
            <person name="Ng V."/>
            <person name="Barry K."/>
            <person name="Daum C."/>
            <person name="Grigoriev I.V."/>
            <person name="Hilden K.S."/>
            <person name="Makela M.R."/>
            <person name="de Vries R.P."/>
        </authorList>
    </citation>
    <scope>NUCLEOTIDE SEQUENCE [LARGE SCALE GENOMIC DNA]</scope>
    <source>
        <strain evidence="1">OM18370.1</strain>
    </source>
</reference>
<dbReference type="EMBL" id="ML143409">
    <property type="protein sequence ID" value="TBU29971.1"/>
    <property type="molecule type" value="Genomic_DNA"/>
</dbReference>
<organism evidence="1">
    <name type="scientific">Dichomitus squalens</name>
    <dbReference type="NCBI Taxonomy" id="114155"/>
    <lineage>
        <taxon>Eukaryota</taxon>
        <taxon>Fungi</taxon>
        <taxon>Dikarya</taxon>
        <taxon>Basidiomycota</taxon>
        <taxon>Agaricomycotina</taxon>
        <taxon>Agaricomycetes</taxon>
        <taxon>Polyporales</taxon>
        <taxon>Polyporaceae</taxon>
        <taxon>Dichomitus</taxon>
    </lineage>
</organism>
<sequence>MVFPAGPVDRIGVRDVPSDVSCVEYGFLLAVFCSVGLWPRLEAIAVHYIDTVALLFSLQPMPDAWERWTALIDTHSPSGSQELWAWEDIRVPYPFRPWHAADRERTFLAVASALARMRALVPDSSSRVRSTSDGFPRTVSRRSGIQVRTRPGAGAAVYMSACPQAARSRAGIC</sequence>
<gene>
    <name evidence="1" type="ORF">BD311DRAFT_777172</name>
</gene>
<dbReference type="Proteomes" id="UP000292957">
    <property type="component" value="Unassembled WGS sequence"/>
</dbReference>